<dbReference type="AlphaFoldDB" id="K9XXT2"/>
<evidence type="ECO:0000256" key="3">
    <source>
        <dbReference type="ARBA" id="ARBA00022553"/>
    </source>
</evidence>
<feature type="domain" description="PAC" evidence="11">
    <location>
        <begin position="466"/>
        <end position="518"/>
    </location>
</feature>
<comment type="catalytic activity">
    <reaction evidence="1">
        <text>ATP + protein L-histidine = ADP + protein N-phospho-L-histidine.</text>
        <dbReference type="EC" id="2.7.13.3"/>
    </reaction>
</comment>
<dbReference type="NCBIfam" id="TIGR00229">
    <property type="entry name" value="sensory_box"/>
    <property type="match status" value="4"/>
</dbReference>
<keyword evidence="7" id="KW-0175">Coiled coil</keyword>
<dbReference type="Pfam" id="PF02518">
    <property type="entry name" value="HATPase_c"/>
    <property type="match status" value="1"/>
</dbReference>
<dbReference type="PATRIC" id="fig|111780.3.peg.3064"/>
<dbReference type="SUPFAM" id="SSF55874">
    <property type="entry name" value="ATPase domain of HSP90 chaperone/DNA topoisomerase II/histidine kinase"/>
    <property type="match status" value="1"/>
</dbReference>
<dbReference type="HOGENOM" id="CLU_000445_114_71_3"/>
<dbReference type="Pfam" id="PF08447">
    <property type="entry name" value="PAS_3"/>
    <property type="match status" value="2"/>
</dbReference>
<dbReference type="InterPro" id="IPR013655">
    <property type="entry name" value="PAS_fold_3"/>
</dbReference>
<dbReference type="PROSITE" id="PS50113">
    <property type="entry name" value="PAC"/>
    <property type="match status" value="4"/>
</dbReference>
<keyword evidence="4" id="KW-0808">Transferase</keyword>
<dbReference type="InterPro" id="IPR013656">
    <property type="entry name" value="PAS_4"/>
</dbReference>
<dbReference type="Gene3D" id="3.30.450.20">
    <property type="entry name" value="PAS domain"/>
    <property type="match status" value="4"/>
</dbReference>
<dbReference type="InterPro" id="IPR000014">
    <property type="entry name" value="PAS"/>
</dbReference>
<dbReference type="SMART" id="SM00388">
    <property type="entry name" value="HisKA"/>
    <property type="match status" value="1"/>
</dbReference>
<dbReference type="SMART" id="SM00091">
    <property type="entry name" value="PAS"/>
    <property type="match status" value="4"/>
</dbReference>
<evidence type="ECO:0000259" key="10">
    <source>
        <dbReference type="PROSITE" id="PS50112"/>
    </source>
</evidence>
<dbReference type="Pfam" id="PF00512">
    <property type="entry name" value="HisKA"/>
    <property type="match status" value="1"/>
</dbReference>
<dbReference type="InterPro" id="IPR035965">
    <property type="entry name" value="PAS-like_dom_sf"/>
</dbReference>
<dbReference type="Pfam" id="PF08448">
    <property type="entry name" value="PAS_4"/>
    <property type="match status" value="1"/>
</dbReference>
<dbReference type="eggNOG" id="COG2202">
    <property type="taxonomic scope" value="Bacteria"/>
</dbReference>
<evidence type="ECO:0000256" key="1">
    <source>
        <dbReference type="ARBA" id="ARBA00000085"/>
    </source>
</evidence>
<evidence type="ECO:0000256" key="6">
    <source>
        <dbReference type="ARBA" id="ARBA00023012"/>
    </source>
</evidence>
<dbReference type="PANTHER" id="PTHR43304">
    <property type="entry name" value="PHYTOCHROME-LIKE PROTEIN CPH1"/>
    <property type="match status" value="1"/>
</dbReference>
<organism evidence="12 13">
    <name type="scientific">Stanieria cyanosphaera (strain ATCC 29371 / PCC 7437)</name>
    <dbReference type="NCBI Taxonomy" id="111780"/>
    <lineage>
        <taxon>Bacteria</taxon>
        <taxon>Bacillati</taxon>
        <taxon>Cyanobacteriota</taxon>
        <taxon>Cyanophyceae</taxon>
        <taxon>Pleurocapsales</taxon>
        <taxon>Dermocarpellaceae</taxon>
        <taxon>Stanieria</taxon>
    </lineage>
</organism>
<dbReference type="Gene3D" id="2.10.70.100">
    <property type="match status" value="1"/>
</dbReference>
<dbReference type="PROSITE" id="PS50109">
    <property type="entry name" value="HIS_KIN"/>
    <property type="match status" value="1"/>
</dbReference>
<feature type="domain" description="PAS" evidence="10">
    <location>
        <begin position="390"/>
        <end position="464"/>
    </location>
</feature>
<dbReference type="InterPro" id="IPR036097">
    <property type="entry name" value="HisK_dim/P_sf"/>
</dbReference>
<sequence>MPHGMCYLWKPGLVGLHLLSNAVIALSYFSIPFTLVYILRKRPDIPFNGIFLLFAAFIVSCGIGHAFDIWTLWHPNYWLAGNIKAMTASVSLLTAIALIQTIPQIIALPSPQQMQQQIREREQAETELIKERQFLQALLNNLSDGIVACDQNGLLTLFNQATQTFHGLPKQSLPSQDWAQYYDLYLPDGKTMMSSAEIPLFRALQGEPVRNVEMMIIPKQGKPRLLLANGDPIIAPDGEKLGAVVAMRDITERKQIEQALQESKARFTEAFGNAAIGMAIVSLEGQWLEINTALCQMLGYSEADLLATNFQSITYPEDLAQDLLCVKQLISGEIESGQLEKRYLNKQGEIVWVSLSVSVVKNEQNQPLYFVALIENITNRKQIEQDLQESERRFRAIFNSMFQFIGLLKPDGTLLEANQTALDFGGFRLEEIVNRPFWEISWWQINAQTQQQLQQAIMQAASGEFVRYEVDILGANNQIATIDFSLKPVLDENGQISLLIPEGRNITESKKIQEKLQRNEQRWQLAIQSTGDGIWDWNVQTNEVYYSPRWKEMRGYQNDEIRGNFEQWAELIHSDDYEKVMSALEQHFTKQIPFRLEYRTLHRDSSYRWILVQGQAVCDEIGQILRMVGAETDITERKQAQVALAQLNEELEARVKQRTSQLEQVNKILLATTGQLEKRNQELDQFAYVASHDLKAPLRAIANLSEWLEEDLEDKLDDDTRHNLNLLRGRVHRLENLINGLLAYSRVGRVSSEFQLVSVERLLNEIIDSLVVPPEFKIEIIGKMPTFRTQLLPLQQTFSNLIDNAIKHHPRQDGKVSISVVEQENFYEFTVSDDGKGIDPKYHDRIFTIFQTLEARDNKESTGIGLSIVKKAVENQGGAITVESQVGEGTSFRFTWKKN</sequence>
<dbReference type="InterPro" id="IPR005467">
    <property type="entry name" value="His_kinase_dom"/>
</dbReference>
<evidence type="ECO:0000256" key="2">
    <source>
        <dbReference type="ARBA" id="ARBA00012438"/>
    </source>
</evidence>
<feature type="transmembrane region" description="Helical" evidence="8">
    <location>
        <begin position="18"/>
        <end position="39"/>
    </location>
</feature>
<dbReference type="SMART" id="SM00387">
    <property type="entry name" value="HATPase_c"/>
    <property type="match status" value="1"/>
</dbReference>
<dbReference type="KEGG" id="scs:Sta7437_2948"/>
<keyword evidence="3" id="KW-0597">Phosphoprotein</keyword>
<dbReference type="eggNOG" id="COG4251">
    <property type="taxonomic scope" value="Bacteria"/>
</dbReference>
<evidence type="ECO:0000259" key="11">
    <source>
        <dbReference type="PROSITE" id="PS50113"/>
    </source>
</evidence>
<feature type="domain" description="PAC" evidence="11">
    <location>
        <begin position="210"/>
        <end position="262"/>
    </location>
</feature>
<protein>
    <recommendedName>
        <fullName evidence="2">histidine kinase</fullName>
        <ecNumber evidence="2">2.7.13.3</ecNumber>
    </recommendedName>
</protein>
<dbReference type="PRINTS" id="PR00344">
    <property type="entry name" value="BCTRLSENSOR"/>
</dbReference>
<evidence type="ECO:0000256" key="5">
    <source>
        <dbReference type="ARBA" id="ARBA00022777"/>
    </source>
</evidence>
<evidence type="ECO:0000313" key="12">
    <source>
        <dbReference type="EMBL" id="AFZ36467.1"/>
    </source>
</evidence>
<dbReference type="InterPro" id="IPR036890">
    <property type="entry name" value="HATPase_C_sf"/>
</dbReference>
<dbReference type="PROSITE" id="PS50112">
    <property type="entry name" value="PAS"/>
    <property type="match status" value="4"/>
</dbReference>
<feature type="domain" description="PAS" evidence="10">
    <location>
        <begin position="131"/>
        <end position="207"/>
    </location>
</feature>
<evidence type="ECO:0000313" key="13">
    <source>
        <dbReference type="Proteomes" id="UP000010473"/>
    </source>
</evidence>
<feature type="transmembrane region" description="Helical" evidence="8">
    <location>
        <begin position="51"/>
        <end position="73"/>
    </location>
</feature>
<feature type="domain" description="PAC" evidence="11">
    <location>
        <begin position="337"/>
        <end position="389"/>
    </location>
</feature>
<dbReference type="InterPro" id="IPR001610">
    <property type="entry name" value="PAC"/>
</dbReference>
<evidence type="ECO:0000256" key="8">
    <source>
        <dbReference type="SAM" id="Phobius"/>
    </source>
</evidence>
<keyword evidence="5 12" id="KW-0418">Kinase</keyword>
<feature type="domain" description="PAC" evidence="11">
    <location>
        <begin position="594"/>
        <end position="646"/>
    </location>
</feature>
<feature type="domain" description="Histidine kinase" evidence="9">
    <location>
        <begin position="689"/>
        <end position="899"/>
    </location>
</feature>
<dbReference type="eggNOG" id="COG3829">
    <property type="taxonomic scope" value="Bacteria"/>
</dbReference>
<dbReference type="GO" id="GO:0006355">
    <property type="term" value="P:regulation of DNA-templated transcription"/>
    <property type="evidence" value="ECO:0007669"/>
    <property type="project" value="InterPro"/>
</dbReference>
<keyword evidence="6" id="KW-0902">Two-component regulatory system</keyword>
<feature type="domain" description="PAS" evidence="10">
    <location>
        <begin position="519"/>
        <end position="591"/>
    </location>
</feature>
<dbReference type="eggNOG" id="COG5000">
    <property type="taxonomic scope" value="Bacteria"/>
</dbReference>
<dbReference type="InterPro" id="IPR013767">
    <property type="entry name" value="PAS_fold"/>
</dbReference>
<name>K9XXT2_STAC7</name>
<dbReference type="InterPro" id="IPR004358">
    <property type="entry name" value="Sig_transdc_His_kin-like_C"/>
</dbReference>
<dbReference type="SUPFAM" id="SSF55785">
    <property type="entry name" value="PYP-like sensor domain (PAS domain)"/>
    <property type="match status" value="4"/>
</dbReference>
<dbReference type="SMART" id="SM00086">
    <property type="entry name" value="PAC"/>
    <property type="match status" value="4"/>
</dbReference>
<dbReference type="Pfam" id="PF25487">
    <property type="entry name" value="ETR1_N"/>
    <property type="match status" value="1"/>
</dbReference>
<dbReference type="EMBL" id="CP003653">
    <property type="protein sequence ID" value="AFZ36467.1"/>
    <property type="molecule type" value="Genomic_DNA"/>
</dbReference>
<reference evidence="13" key="1">
    <citation type="journal article" date="2013" name="Proc. Natl. Acad. Sci. U.S.A.">
        <title>Improving the coverage of the cyanobacterial phylum using diversity-driven genome sequencing.</title>
        <authorList>
            <person name="Shih P.M."/>
            <person name="Wu D."/>
            <person name="Latifi A."/>
            <person name="Axen S.D."/>
            <person name="Fewer D.P."/>
            <person name="Talla E."/>
            <person name="Calteau A."/>
            <person name="Cai F."/>
            <person name="Tandeau de Marsac N."/>
            <person name="Rippka R."/>
            <person name="Herdman M."/>
            <person name="Sivonen K."/>
            <person name="Coursin T."/>
            <person name="Laurent T."/>
            <person name="Goodwin L."/>
            <person name="Nolan M."/>
            <person name="Davenport K.W."/>
            <person name="Han C.S."/>
            <person name="Rubin E.M."/>
            <person name="Eisen J.A."/>
            <person name="Woyke T."/>
            <person name="Gugger M."/>
            <person name="Kerfeld C.A."/>
        </authorList>
    </citation>
    <scope>NUCLEOTIDE SEQUENCE [LARGE SCALE GENOMIC DNA]</scope>
    <source>
        <strain evidence="13">ATCC 29371 / PCC 7437</strain>
    </source>
</reference>
<keyword evidence="13" id="KW-1185">Reference proteome</keyword>
<dbReference type="CDD" id="cd00130">
    <property type="entry name" value="PAS"/>
    <property type="match status" value="4"/>
</dbReference>
<evidence type="ECO:0000259" key="9">
    <source>
        <dbReference type="PROSITE" id="PS50109"/>
    </source>
</evidence>
<keyword evidence="8" id="KW-0472">Membrane</keyword>
<dbReference type="Pfam" id="PF00989">
    <property type="entry name" value="PAS"/>
    <property type="match status" value="1"/>
</dbReference>
<dbReference type="Gene3D" id="1.10.287.130">
    <property type="match status" value="1"/>
</dbReference>
<dbReference type="CDD" id="cd00082">
    <property type="entry name" value="HisKA"/>
    <property type="match status" value="1"/>
</dbReference>
<dbReference type="EC" id="2.7.13.3" evidence="2"/>
<feature type="domain" description="PAS" evidence="10">
    <location>
        <begin position="263"/>
        <end position="333"/>
    </location>
</feature>
<keyword evidence="8" id="KW-0812">Transmembrane</keyword>
<dbReference type="InterPro" id="IPR000700">
    <property type="entry name" value="PAS-assoc_C"/>
</dbReference>
<dbReference type="FunFam" id="3.30.450.20:FF:000155">
    <property type="entry name" value="Sensor histidine kinase TodS"/>
    <property type="match status" value="1"/>
</dbReference>
<accession>K9XXT2</accession>
<evidence type="ECO:0000256" key="4">
    <source>
        <dbReference type="ARBA" id="ARBA00022679"/>
    </source>
</evidence>
<gene>
    <name evidence="12" type="ordered locus">Sta7437_2948</name>
</gene>
<feature type="coiled-coil region" evidence="7">
    <location>
        <begin position="630"/>
        <end position="668"/>
    </location>
</feature>
<dbReference type="SUPFAM" id="SSF47384">
    <property type="entry name" value="Homodimeric domain of signal transducing histidine kinase"/>
    <property type="match status" value="1"/>
</dbReference>
<dbReference type="InterPro" id="IPR003594">
    <property type="entry name" value="HATPase_dom"/>
</dbReference>
<proteinExistence type="predicted"/>
<dbReference type="GO" id="GO:0000155">
    <property type="term" value="F:phosphorelay sensor kinase activity"/>
    <property type="evidence" value="ECO:0007669"/>
    <property type="project" value="InterPro"/>
</dbReference>
<dbReference type="Proteomes" id="UP000010473">
    <property type="component" value="Chromosome"/>
</dbReference>
<evidence type="ECO:0000256" key="7">
    <source>
        <dbReference type="SAM" id="Coils"/>
    </source>
</evidence>
<keyword evidence="8" id="KW-1133">Transmembrane helix</keyword>
<dbReference type="InterPro" id="IPR058544">
    <property type="entry name" value="ETR1_N"/>
</dbReference>
<dbReference type="STRING" id="111780.Sta7437_2948"/>
<dbReference type="Gene3D" id="3.30.565.10">
    <property type="entry name" value="Histidine kinase-like ATPase, C-terminal domain"/>
    <property type="match status" value="1"/>
</dbReference>
<dbReference type="InterPro" id="IPR003661">
    <property type="entry name" value="HisK_dim/P_dom"/>
</dbReference>
<dbReference type="PANTHER" id="PTHR43304:SF1">
    <property type="entry name" value="PAC DOMAIN-CONTAINING PROTEIN"/>
    <property type="match status" value="1"/>
</dbReference>
<dbReference type="InterPro" id="IPR052162">
    <property type="entry name" value="Sensor_kinase/Photoreceptor"/>
</dbReference>